<sequence>MDISFLSGAWAPLLMLAAATVLAVPSLLSFLRGRRESEQVERRLERRRTPREEAEGNSRNESRIGKAVTGLTDQATPDDAESVSVARAKLIAAGFSNPTAVGRYYFARLVCVVIPQIGLFFALPYMAELPWYAPLASSIGLVLVGLGAPAFFLDRRINGRRQECSGGFPDMMDLLVACVEAGLSLDASVQRVGEELELRHPIIAGHMRTLSLELRAGRARKTAWRGFADRLGIEEAGSLATMLRQAEEMGTSLGQTLRVFSADMRQRRILYAEEKAMALPAKLTLPLIFFVFPVLLGVLVMPTVVMFREIF</sequence>
<evidence type="ECO:0000259" key="8">
    <source>
        <dbReference type="Pfam" id="PF00482"/>
    </source>
</evidence>
<dbReference type="InterPro" id="IPR018076">
    <property type="entry name" value="T2SS_GspF_dom"/>
</dbReference>
<keyword evidence="2" id="KW-1003">Cell membrane</keyword>
<feature type="transmembrane region" description="Helical" evidence="7">
    <location>
        <begin position="285"/>
        <end position="307"/>
    </location>
</feature>
<dbReference type="GO" id="GO:0005886">
    <property type="term" value="C:plasma membrane"/>
    <property type="evidence" value="ECO:0007669"/>
    <property type="project" value="UniProtKB-SubCell"/>
</dbReference>
<dbReference type="EMBL" id="ARYK01000001">
    <property type="protein sequence ID" value="KCZ93961.1"/>
    <property type="molecule type" value="Genomic_DNA"/>
</dbReference>
<comment type="caution">
    <text evidence="9">The sequence shown here is derived from an EMBL/GenBank/DDBJ whole genome shotgun (WGS) entry which is preliminary data.</text>
</comment>
<keyword evidence="10" id="KW-1185">Reference proteome</keyword>
<gene>
    <name evidence="9" type="ORF">HJO_01260</name>
</gene>
<organism evidence="9 10">
    <name type="scientific">Hyphomonas johnsonii MHS-2</name>
    <dbReference type="NCBI Taxonomy" id="1280950"/>
    <lineage>
        <taxon>Bacteria</taxon>
        <taxon>Pseudomonadati</taxon>
        <taxon>Pseudomonadota</taxon>
        <taxon>Alphaproteobacteria</taxon>
        <taxon>Hyphomonadales</taxon>
        <taxon>Hyphomonadaceae</taxon>
        <taxon>Hyphomonas</taxon>
    </lineage>
</organism>
<evidence type="ECO:0000256" key="2">
    <source>
        <dbReference type="ARBA" id="ARBA00022475"/>
    </source>
</evidence>
<evidence type="ECO:0000313" key="10">
    <source>
        <dbReference type="Proteomes" id="UP000025171"/>
    </source>
</evidence>
<feature type="transmembrane region" description="Helical" evidence="7">
    <location>
        <begin position="105"/>
        <end position="125"/>
    </location>
</feature>
<accession>A0A059FTX3</accession>
<feature type="region of interest" description="Disordered" evidence="6">
    <location>
        <begin position="39"/>
        <end position="68"/>
    </location>
</feature>
<dbReference type="PATRIC" id="fig|1280950.3.peg.259"/>
<reference evidence="9 10" key="1">
    <citation type="journal article" date="2014" name="Antonie Van Leeuwenhoek">
        <title>Hyphomonas beringensis sp. nov. and Hyphomonas chukchiensis sp. nov., isolated from surface seawater of the Bering Sea and Chukchi Sea.</title>
        <authorList>
            <person name="Li C."/>
            <person name="Lai Q."/>
            <person name="Li G."/>
            <person name="Dong C."/>
            <person name="Wang J."/>
            <person name="Liao Y."/>
            <person name="Shao Z."/>
        </authorList>
    </citation>
    <scope>NUCLEOTIDE SEQUENCE [LARGE SCALE GENOMIC DNA]</scope>
    <source>
        <strain evidence="9 10">MHS-2</strain>
    </source>
</reference>
<dbReference type="OrthoDB" id="9810662at2"/>
<evidence type="ECO:0000256" key="3">
    <source>
        <dbReference type="ARBA" id="ARBA00022692"/>
    </source>
</evidence>
<evidence type="ECO:0000313" key="9">
    <source>
        <dbReference type="EMBL" id="KCZ93961.1"/>
    </source>
</evidence>
<name>A0A059FTX3_9PROT</name>
<keyword evidence="4 7" id="KW-1133">Transmembrane helix</keyword>
<dbReference type="STRING" id="1280950.HJO_01260"/>
<evidence type="ECO:0000256" key="4">
    <source>
        <dbReference type="ARBA" id="ARBA00022989"/>
    </source>
</evidence>
<protein>
    <submittedName>
        <fullName evidence="9">Putative Flp pilus assembly protein TadC</fullName>
    </submittedName>
</protein>
<dbReference type="Proteomes" id="UP000025171">
    <property type="component" value="Unassembled WGS sequence"/>
</dbReference>
<comment type="subcellular location">
    <subcellularLocation>
        <location evidence="1">Cell membrane</location>
        <topology evidence="1">Multi-pass membrane protein</topology>
    </subcellularLocation>
</comment>
<feature type="compositionally biased region" description="Basic and acidic residues" evidence="6">
    <location>
        <begin position="50"/>
        <end position="64"/>
    </location>
</feature>
<keyword evidence="5 7" id="KW-0472">Membrane</keyword>
<evidence type="ECO:0000256" key="5">
    <source>
        <dbReference type="ARBA" id="ARBA00023136"/>
    </source>
</evidence>
<dbReference type="eggNOG" id="COG2064">
    <property type="taxonomic scope" value="Bacteria"/>
</dbReference>
<dbReference type="AlphaFoldDB" id="A0A059FTX3"/>
<dbReference type="RefSeq" id="WP_035612757.1">
    <property type="nucleotide sequence ID" value="NZ_ARYK01000001.1"/>
</dbReference>
<keyword evidence="3 7" id="KW-0812">Transmembrane</keyword>
<feature type="domain" description="Type II secretion system protein GspF" evidence="8">
    <location>
        <begin position="172"/>
        <end position="300"/>
    </location>
</feature>
<evidence type="ECO:0000256" key="1">
    <source>
        <dbReference type="ARBA" id="ARBA00004651"/>
    </source>
</evidence>
<evidence type="ECO:0000256" key="6">
    <source>
        <dbReference type="SAM" id="MobiDB-lite"/>
    </source>
</evidence>
<dbReference type="Pfam" id="PF00482">
    <property type="entry name" value="T2SSF"/>
    <property type="match status" value="1"/>
</dbReference>
<feature type="transmembrane region" description="Helical" evidence="7">
    <location>
        <begin position="12"/>
        <end position="33"/>
    </location>
</feature>
<proteinExistence type="predicted"/>
<dbReference type="PANTHER" id="PTHR35007:SF2">
    <property type="entry name" value="PILUS ASSEMBLE PROTEIN"/>
    <property type="match status" value="1"/>
</dbReference>
<evidence type="ECO:0000256" key="7">
    <source>
        <dbReference type="SAM" id="Phobius"/>
    </source>
</evidence>
<feature type="transmembrane region" description="Helical" evidence="7">
    <location>
        <begin position="131"/>
        <end position="153"/>
    </location>
</feature>
<dbReference type="PANTHER" id="PTHR35007">
    <property type="entry name" value="INTEGRAL MEMBRANE PROTEIN-RELATED"/>
    <property type="match status" value="1"/>
</dbReference>